<accession>A0A1G1TCK5</accession>
<dbReference type="STRING" id="1908236.BEN48_09475"/>
<evidence type="ECO:0000313" key="2">
    <source>
        <dbReference type="Proteomes" id="UP000177791"/>
    </source>
</evidence>
<comment type="caution">
    <text evidence="1">The sequence shown here is derived from an EMBL/GenBank/DDBJ whole genome shotgun (WGS) entry which is preliminary data.</text>
</comment>
<keyword evidence="2" id="KW-1185">Reference proteome</keyword>
<reference evidence="1 2" key="1">
    <citation type="submission" date="2016-08" db="EMBL/GenBank/DDBJ databases">
        <title>Hymenobacter coccineus sp. nov., Hymenobacter lapidarius sp. nov. and Hymenobacter glacialis sp. nov., isolated from Antarctic soil.</title>
        <authorList>
            <person name="Sedlacek I."/>
            <person name="Kralova S."/>
            <person name="Kyrova K."/>
            <person name="Maslanova I."/>
            <person name="Stankova E."/>
            <person name="Vrbovska V."/>
            <person name="Nemec M."/>
            <person name="Bartak M."/>
            <person name="Svec P."/>
            <person name="Busse H.-J."/>
            <person name="Pantucek R."/>
        </authorList>
    </citation>
    <scope>NUCLEOTIDE SEQUENCE [LARGE SCALE GENOMIC DNA]</scope>
    <source>
        <strain evidence="1 2">CCM 8648</strain>
    </source>
</reference>
<organism evidence="1 2">
    <name type="scientific">Hymenobacter glacialis</name>
    <dbReference type="NCBI Taxonomy" id="1908236"/>
    <lineage>
        <taxon>Bacteria</taxon>
        <taxon>Pseudomonadati</taxon>
        <taxon>Bacteroidota</taxon>
        <taxon>Cytophagia</taxon>
        <taxon>Cytophagales</taxon>
        <taxon>Hymenobacteraceae</taxon>
        <taxon>Hymenobacter</taxon>
    </lineage>
</organism>
<dbReference type="AlphaFoldDB" id="A0A1G1TCK5"/>
<sequence>MEAGKATGLPASRVMTEAALPSSEYTHFLYTECWLKGQATLPQLLEALRLAQPTGLGPLLDNHTQADLSNQLAITRELVEQGLPFARQFGNHRIAHDRHRDSALSWLTYLVRQINHSRPEDLDAFFVEMTATLQHRLLLRAGSSLFRLTELEIYYHSPSQEHPDPYVHQGEEQLQPLHWYFNQASSLDLTFGDSQAGSYGGILLRGAQRLTPDGLPTGTYISGPILLTRALVASWGSALGGDTSLVLEANPQPVPAPSQPWRSARVGLRLHPEKTEHPGAPYIDRPYRFIANEGYLTQLKNKEKLCFEFELDEATTHRVLGYKPKGKVA</sequence>
<proteinExistence type="predicted"/>
<gene>
    <name evidence="1" type="ORF">BEN48_09475</name>
</gene>
<evidence type="ECO:0000313" key="1">
    <source>
        <dbReference type="EMBL" id="OGX88595.1"/>
    </source>
</evidence>
<dbReference type="Proteomes" id="UP000177791">
    <property type="component" value="Unassembled WGS sequence"/>
</dbReference>
<name>A0A1G1TCK5_9BACT</name>
<protein>
    <submittedName>
        <fullName evidence="1">Uncharacterized protein</fullName>
    </submittedName>
</protein>
<dbReference type="EMBL" id="MDZC01000015">
    <property type="protein sequence ID" value="OGX88595.1"/>
    <property type="molecule type" value="Genomic_DNA"/>
</dbReference>